<comment type="subcellular location">
    <subcellularLocation>
        <location evidence="1">Mitochondrion inner membrane</location>
        <topology evidence="1">Multi-pass membrane protein</topology>
    </subcellularLocation>
</comment>
<organism evidence="9 10">
    <name type="scientific">Trichomonascus ciferrii</name>
    <dbReference type="NCBI Taxonomy" id="44093"/>
    <lineage>
        <taxon>Eukaryota</taxon>
        <taxon>Fungi</taxon>
        <taxon>Dikarya</taxon>
        <taxon>Ascomycota</taxon>
        <taxon>Saccharomycotina</taxon>
        <taxon>Dipodascomycetes</taxon>
        <taxon>Dipodascales</taxon>
        <taxon>Trichomonascaceae</taxon>
        <taxon>Trichomonascus</taxon>
        <taxon>Trichomonascus ciferrii complex</taxon>
    </lineage>
</organism>
<keyword evidence="7" id="KW-0472">Membrane</keyword>
<dbReference type="VEuPathDB" id="FungiDB:TRICI_006643"/>
<evidence type="ECO:0000313" key="9">
    <source>
        <dbReference type="EMBL" id="KAA8897833.1"/>
    </source>
</evidence>
<dbReference type="EMBL" id="SWFS01000552">
    <property type="protein sequence ID" value="KAA8897833.1"/>
    <property type="molecule type" value="Genomic_DNA"/>
</dbReference>
<gene>
    <name evidence="9" type="ORF">TRICI_006643</name>
</gene>
<evidence type="ECO:0000256" key="8">
    <source>
        <dbReference type="SAM" id="MobiDB-lite"/>
    </source>
</evidence>
<accession>A0A642UF11</accession>
<keyword evidence="3" id="KW-0812">Transmembrane</keyword>
<evidence type="ECO:0000256" key="3">
    <source>
        <dbReference type="ARBA" id="ARBA00022692"/>
    </source>
</evidence>
<dbReference type="Proteomes" id="UP000761534">
    <property type="component" value="Unassembled WGS sequence"/>
</dbReference>
<dbReference type="OrthoDB" id="4087899at2759"/>
<comment type="caution">
    <text evidence="9">The sequence shown here is derived from an EMBL/GenBank/DDBJ whole genome shotgun (WGS) entry which is preliminary data.</text>
</comment>
<evidence type="ECO:0000256" key="5">
    <source>
        <dbReference type="ARBA" id="ARBA00022989"/>
    </source>
</evidence>
<reference evidence="9" key="1">
    <citation type="journal article" date="2019" name="G3 (Bethesda)">
        <title>Genome Assemblies of Two Rare Opportunistic Yeast Pathogens: Diutina rugosa (syn. Candida rugosa) and Trichomonascus ciferrii (syn. Candida ciferrii).</title>
        <authorList>
            <person name="Mixao V."/>
            <person name="Saus E."/>
            <person name="Hansen A.P."/>
            <person name="Lass-Florl C."/>
            <person name="Gabaldon T."/>
        </authorList>
    </citation>
    <scope>NUCLEOTIDE SEQUENCE</scope>
    <source>
        <strain evidence="9">CBS 4856</strain>
    </source>
</reference>
<evidence type="ECO:0000256" key="1">
    <source>
        <dbReference type="ARBA" id="ARBA00004448"/>
    </source>
</evidence>
<evidence type="ECO:0000256" key="6">
    <source>
        <dbReference type="ARBA" id="ARBA00023128"/>
    </source>
</evidence>
<evidence type="ECO:0000256" key="7">
    <source>
        <dbReference type="ARBA" id="ARBA00023136"/>
    </source>
</evidence>
<dbReference type="InterPro" id="IPR013911">
    <property type="entry name" value="i-AAA_Mgr1"/>
</dbReference>
<keyword evidence="6" id="KW-0496">Mitochondrion</keyword>
<evidence type="ECO:0000256" key="4">
    <source>
        <dbReference type="ARBA" id="ARBA00022792"/>
    </source>
</evidence>
<dbReference type="Pfam" id="PF08602">
    <property type="entry name" value="Mgr1"/>
    <property type="match status" value="1"/>
</dbReference>
<protein>
    <submittedName>
        <fullName evidence="9">Uncharacterized protein</fullName>
    </submittedName>
</protein>
<keyword evidence="10" id="KW-1185">Reference proteome</keyword>
<dbReference type="AlphaFoldDB" id="A0A642UF11"/>
<sequence>MTEAKEPIDPNKRYQNPTFGLTVWGPLVPASDCKPCLYTLTGIQGLGGLFLWWYPGRPVSPPRNIWKTRLLRTFGILSGTYVLFLTGLELIRLQLPRDPWVEDAVAARKKAEEEGKKVSWWFGPNGYKPVELGEWKRRIDGSFTRGKAENDRAKAAKMIYSEIRENNRSISNRILTELQNGKTYPMQEEEDEEDAKLKNVTDDEIEWDVLLPWEQLREETDILVRLMPHTRAPYEEDDEQLPAKNGSSSKPGEISFPVLTPGSNTDDMKNSV</sequence>
<proteinExistence type="inferred from homology"/>
<keyword evidence="5" id="KW-1133">Transmembrane helix</keyword>
<evidence type="ECO:0000313" key="10">
    <source>
        <dbReference type="Proteomes" id="UP000761534"/>
    </source>
</evidence>
<evidence type="ECO:0000256" key="2">
    <source>
        <dbReference type="ARBA" id="ARBA00009782"/>
    </source>
</evidence>
<comment type="similarity">
    <text evidence="2">Belongs to the MGR1 family.</text>
</comment>
<feature type="region of interest" description="Disordered" evidence="8">
    <location>
        <begin position="232"/>
        <end position="272"/>
    </location>
</feature>
<name>A0A642UF11_9ASCO</name>
<dbReference type="GO" id="GO:0005743">
    <property type="term" value="C:mitochondrial inner membrane"/>
    <property type="evidence" value="ECO:0007669"/>
    <property type="project" value="UniProtKB-SubCell"/>
</dbReference>
<keyword evidence="4" id="KW-0999">Mitochondrion inner membrane</keyword>